<evidence type="ECO:0000256" key="5">
    <source>
        <dbReference type="SAM" id="Phobius"/>
    </source>
</evidence>
<dbReference type="Gene3D" id="3.10.450.230">
    <property type="entry name" value="VirB8 protein"/>
    <property type="match status" value="1"/>
</dbReference>
<name>E8RS42_ASTEC</name>
<dbReference type="HOGENOM" id="CLU_076026_0_0_5"/>
<dbReference type="CDD" id="cd16425">
    <property type="entry name" value="TrbF"/>
    <property type="match status" value="1"/>
</dbReference>
<reference evidence="8" key="1">
    <citation type="submission" date="2010-12" db="EMBL/GenBank/DDBJ databases">
        <title>Complete sequence of chromosome 2 of Asticcacaulis excentricus CB 48.</title>
        <authorList>
            <consortium name="US DOE Joint Genome Institute"/>
            <person name="Lucas S."/>
            <person name="Copeland A."/>
            <person name="Lapidus A."/>
            <person name="Cheng J.-F."/>
            <person name="Bruce D."/>
            <person name="Goodwin L."/>
            <person name="Pitluck S."/>
            <person name="Teshima H."/>
            <person name="Davenport K."/>
            <person name="Detter J.C."/>
            <person name="Han C."/>
            <person name="Tapia R."/>
            <person name="Land M."/>
            <person name="Hauser L."/>
            <person name="Jeffries C."/>
            <person name="Kyrpides N."/>
            <person name="Ivanova N."/>
            <person name="Ovchinnikova G."/>
            <person name="Brun Y.V."/>
            <person name="Woyke T."/>
        </authorList>
    </citation>
    <scope>NUCLEOTIDE SEQUENCE [LARGE SCALE GENOMIC DNA]</scope>
    <source>
        <strain evidence="8">ATCC 15261 / DSM 4724 / KCTC 12464 / NCIMB 9791 / VKM B-1370 / CB 48</strain>
    </source>
</reference>
<evidence type="ECO:0000313" key="8">
    <source>
        <dbReference type="Proteomes" id="UP000001492"/>
    </source>
</evidence>
<sequence length="234" mass="25596">MFKRPVQRYGTTPEPVTPYQKAAQVWDSRIGSAVAQAANWRLVALGALGLSFSLGAGLIWSTTQSRVVPYVVEVDGLGAVRAVAPVTKTYNPTDAQLAWHLGRFITLVRSLPTDPVLVRGQWLDAYDMATGEAATFLSEYARLNDPFAHVGRRSVTVAINSVVRASTSSFQVKWTEQAFENGQLIGTSRWTAIVGMKVQTPTREEVLRKNPLGLYVTSIAWSSDYAPDTPKANP</sequence>
<accession>E8RS42</accession>
<dbReference type="GO" id="GO:0016020">
    <property type="term" value="C:membrane"/>
    <property type="evidence" value="ECO:0007669"/>
    <property type="project" value="UniProtKB-SubCell"/>
</dbReference>
<keyword evidence="4 5" id="KW-0472">Membrane</keyword>
<evidence type="ECO:0000256" key="4">
    <source>
        <dbReference type="ARBA" id="ARBA00023136"/>
    </source>
</evidence>
<dbReference type="EMBL" id="CP002396">
    <property type="protein sequence ID" value="ADU14313.1"/>
    <property type="molecule type" value="Genomic_DNA"/>
</dbReference>
<dbReference type="eggNOG" id="COG3701">
    <property type="taxonomic scope" value="Bacteria"/>
</dbReference>
<organism evidence="7 8">
    <name type="scientific">Asticcacaulis excentricus (strain ATCC 15261 / DSM 4724 / KCTC 12464 / NCIMB 9791 / VKM B-1370 / CB 48)</name>
    <dbReference type="NCBI Taxonomy" id="573065"/>
    <lineage>
        <taxon>Bacteria</taxon>
        <taxon>Pseudomonadati</taxon>
        <taxon>Pseudomonadota</taxon>
        <taxon>Alphaproteobacteria</taxon>
        <taxon>Caulobacterales</taxon>
        <taxon>Caulobacteraceae</taxon>
        <taxon>Asticcacaulis</taxon>
    </lineage>
</organism>
<dbReference type="Pfam" id="PF04335">
    <property type="entry name" value="VirB8"/>
    <property type="match status" value="1"/>
</dbReference>
<dbReference type="InterPro" id="IPR032710">
    <property type="entry name" value="NTF2-like_dom_sf"/>
</dbReference>
<dbReference type="KEGG" id="aex:Astex_2671"/>
<dbReference type="InterPro" id="IPR035658">
    <property type="entry name" value="TrbF"/>
</dbReference>
<dbReference type="AlphaFoldDB" id="E8RS42"/>
<dbReference type="Proteomes" id="UP000001492">
    <property type="component" value="Chromosome 2"/>
</dbReference>
<evidence type="ECO:0000256" key="2">
    <source>
        <dbReference type="ARBA" id="ARBA00022692"/>
    </source>
</evidence>
<comment type="subcellular location">
    <subcellularLocation>
        <location evidence="1">Membrane</location>
        <topology evidence="1">Single-pass membrane protein</topology>
    </subcellularLocation>
</comment>
<feature type="transmembrane region" description="Helical" evidence="5">
    <location>
        <begin position="42"/>
        <end position="60"/>
    </location>
</feature>
<evidence type="ECO:0000256" key="3">
    <source>
        <dbReference type="ARBA" id="ARBA00022989"/>
    </source>
</evidence>
<gene>
    <name evidence="7" type="ordered locus">Astex_2671</name>
</gene>
<dbReference type="RefSeq" id="WP_013480137.1">
    <property type="nucleotide sequence ID" value="NC_014817.1"/>
</dbReference>
<dbReference type="NCBIfam" id="NF010446">
    <property type="entry name" value="PRK13872.1"/>
    <property type="match status" value="1"/>
</dbReference>
<evidence type="ECO:0000256" key="1">
    <source>
        <dbReference type="ARBA" id="ARBA00004167"/>
    </source>
</evidence>
<dbReference type="SUPFAM" id="SSF54427">
    <property type="entry name" value="NTF2-like"/>
    <property type="match status" value="1"/>
</dbReference>
<dbReference type="STRING" id="573065.Astex_2671"/>
<protein>
    <submittedName>
        <fullName evidence="7">Conjugal transfer protein TrbF</fullName>
    </submittedName>
</protein>
<dbReference type="InterPro" id="IPR007430">
    <property type="entry name" value="VirB8"/>
</dbReference>
<keyword evidence="2 5" id="KW-0812">Transmembrane</keyword>
<proteinExistence type="predicted"/>
<keyword evidence="8" id="KW-1185">Reference proteome</keyword>
<dbReference type="OrthoDB" id="597581at2"/>
<evidence type="ECO:0000313" key="7">
    <source>
        <dbReference type="EMBL" id="ADU14313.1"/>
    </source>
</evidence>
<keyword evidence="3 5" id="KW-1133">Transmembrane helix</keyword>
<evidence type="ECO:0000259" key="6">
    <source>
        <dbReference type="Pfam" id="PF04335"/>
    </source>
</evidence>
<feature type="domain" description="Bacterial virulence protein VirB8" evidence="6">
    <location>
        <begin position="21"/>
        <end position="223"/>
    </location>
</feature>